<sequence>MALQSDPSSEGSDSDIEDLLADMVCDKTRRPRLAWQVPCTTAADGTLQIGKTAADPPVDVRMLLVDLEGARGCISGDVIDYRMPCTATEDTTCQIVHHLPVWNEFLRSLDLELVELPESGRQLGLVRVPAIQGLDATQERLHQVTTLLYWLLKMHRCVASVRVPTIMTGGSFEGTRRALLWRALEGNSSIKSLTFEDGLKLSQQNEGVYEKSYFYRALLSLNRLEELEPRVGCRDESFEQVMETILRNTTELKVLNLFYANVPTGDGALLSALTANSTLRDLSLPAHMIAAHPTLFLVFMSYNTTLERLSVSDKSYSCGIDTKNTLRVVFDGMLMNTAISILEIKDCHLESGSASLGARMLRENKTLKILKFSSSETACLLQMPEDVALLRDAISQNSALEYLTLCFHVWSVDQWGPFFSVLSQHGSLKLVTINVAERQYRRLCSAVEQLELSGSQEKVRFQAPCTLETLVSYGCKRCSSLDADMPFSRDPGQRRQHKRTFDQFLELLPGLSHLTSLSVTLGGQHSVMFSAIATYIGTSSTLQNLQLQYNDPHFSEWQHICSAIATCMGATSSTLQNLQRQYNAPHFSEENNLWSSVSQSLLLNTSITQLGIGDLGNPSAGLARLGDVIRQSVVIRRIRLLEWREEALDLFIQRLHVRVSRYYALCGATWRRQYSESTGNAVWVILCTARRNSGFVARAVQFLNQARCDRYCAAAFDRVYHHPALMAELAEVLSIDEAEARERLQQRFRSIEGLHDFMRLTGVVRERVMCLPS</sequence>
<dbReference type="InterPro" id="IPR052201">
    <property type="entry name" value="LRR-containing_regulator"/>
</dbReference>
<dbReference type="InterPro" id="IPR032675">
    <property type="entry name" value="LRR_dom_sf"/>
</dbReference>
<reference evidence="2" key="1">
    <citation type="submission" date="2012-11" db="EMBL/GenBank/DDBJ databases">
        <authorList>
            <person name="Lucero-Rivera Y.E."/>
            <person name="Tovar-Ramirez D."/>
        </authorList>
    </citation>
    <scope>NUCLEOTIDE SEQUENCE</scope>
    <source>
        <tissue evidence="2">Salivary gland</tissue>
    </source>
</reference>
<proteinExistence type="evidence at transcript level"/>
<organism evidence="2">
    <name type="scientific">Rhipicephalus pulchellus</name>
    <name type="common">Yellow backed tick</name>
    <name type="synonym">Dermacentor pulchellus</name>
    <dbReference type="NCBI Taxonomy" id="72859"/>
    <lineage>
        <taxon>Eukaryota</taxon>
        <taxon>Metazoa</taxon>
        <taxon>Ecdysozoa</taxon>
        <taxon>Arthropoda</taxon>
        <taxon>Chelicerata</taxon>
        <taxon>Arachnida</taxon>
        <taxon>Acari</taxon>
        <taxon>Parasitiformes</taxon>
        <taxon>Ixodida</taxon>
        <taxon>Ixodoidea</taxon>
        <taxon>Ixodidae</taxon>
        <taxon>Rhipicephalinae</taxon>
        <taxon>Rhipicephalus</taxon>
        <taxon>Rhipicephalus</taxon>
    </lineage>
</organism>
<dbReference type="PANTHER" id="PTHR24111:SF0">
    <property type="entry name" value="LEUCINE-RICH REPEAT-CONTAINING PROTEIN"/>
    <property type="match status" value="1"/>
</dbReference>
<evidence type="ECO:0000313" key="2">
    <source>
        <dbReference type="EMBL" id="JAA64810.1"/>
    </source>
</evidence>
<evidence type="ECO:0000256" key="1">
    <source>
        <dbReference type="ARBA" id="ARBA00022737"/>
    </source>
</evidence>
<name>L7MLE1_RHIPC</name>
<dbReference type="SUPFAM" id="SSF52047">
    <property type="entry name" value="RNI-like"/>
    <property type="match status" value="1"/>
</dbReference>
<dbReference type="EMBL" id="GACK01000224">
    <property type="protein sequence ID" value="JAA64810.1"/>
    <property type="molecule type" value="mRNA"/>
</dbReference>
<dbReference type="Gene3D" id="3.80.10.10">
    <property type="entry name" value="Ribonuclease Inhibitor"/>
    <property type="match status" value="1"/>
</dbReference>
<feature type="non-terminal residue" evidence="2">
    <location>
        <position position="773"/>
    </location>
</feature>
<dbReference type="AlphaFoldDB" id="L7MLE1"/>
<dbReference type="PANTHER" id="PTHR24111">
    <property type="entry name" value="LEUCINE-RICH REPEAT-CONTAINING PROTEIN 34"/>
    <property type="match status" value="1"/>
</dbReference>
<protein>
    <recommendedName>
        <fullName evidence="3">Ran gtpase-activating protein</fullName>
    </recommendedName>
</protein>
<accession>L7MLE1</accession>
<reference evidence="2" key="2">
    <citation type="journal article" date="2015" name="J. Proteomics">
        <title>Sexual differences in the sialomes of the zebra tick, Rhipicephalus pulchellus.</title>
        <authorList>
            <person name="Tan A.W."/>
            <person name="Francischetti I.M."/>
            <person name="Slovak M."/>
            <person name="Kini R.M."/>
            <person name="Ribeiro J.M."/>
        </authorList>
    </citation>
    <scope>NUCLEOTIDE SEQUENCE</scope>
    <source>
        <tissue evidence="2">Salivary gland</tissue>
    </source>
</reference>
<evidence type="ECO:0008006" key="3">
    <source>
        <dbReference type="Google" id="ProtNLM"/>
    </source>
</evidence>
<keyword evidence="1" id="KW-0677">Repeat</keyword>